<name>A0A5B7K5I0_PORTR</name>
<accession>A0A5B7K5I0</accession>
<feature type="compositionally biased region" description="Polar residues" evidence="1">
    <location>
        <begin position="1"/>
        <end position="15"/>
    </location>
</feature>
<sequence length="100" mass="10487">MLVVVTTASRESNAAGSEPAGRSERYILTRRRRVSDQTAPKSPIIETGTGGTGGGSIDGAVTRGWSQPGEEGVIINAPVDCVDSVAWMEWRGTINAVSLN</sequence>
<evidence type="ECO:0000256" key="1">
    <source>
        <dbReference type="SAM" id="MobiDB-lite"/>
    </source>
</evidence>
<keyword evidence="3" id="KW-1185">Reference proteome</keyword>
<dbReference type="Proteomes" id="UP000324222">
    <property type="component" value="Unassembled WGS sequence"/>
</dbReference>
<evidence type="ECO:0000313" key="3">
    <source>
        <dbReference type="Proteomes" id="UP000324222"/>
    </source>
</evidence>
<dbReference type="AlphaFoldDB" id="A0A5B7K5I0"/>
<comment type="caution">
    <text evidence="2">The sequence shown here is derived from an EMBL/GenBank/DDBJ whole genome shotgun (WGS) entry which is preliminary data.</text>
</comment>
<protein>
    <submittedName>
        <fullName evidence="2">Uncharacterized protein</fullName>
    </submittedName>
</protein>
<feature type="region of interest" description="Disordered" evidence="1">
    <location>
        <begin position="1"/>
        <end position="65"/>
    </location>
</feature>
<dbReference type="EMBL" id="VSRR010137925">
    <property type="protein sequence ID" value="MPD03793.1"/>
    <property type="molecule type" value="Genomic_DNA"/>
</dbReference>
<evidence type="ECO:0000313" key="2">
    <source>
        <dbReference type="EMBL" id="MPD03793.1"/>
    </source>
</evidence>
<reference evidence="2 3" key="1">
    <citation type="submission" date="2019-05" db="EMBL/GenBank/DDBJ databases">
        <title>Another draft genome of Portunus trituberculatus and its Hox gene families provides insights of decapod evolution.</title>
        <authorList>
            <person name="Jeong J.-H."/>
            <person name="Song I."/>
            <person name="Kim S."/>
            <person name="Choi T."/>
            <person name="Kim D."/>
            <person name="Ryu S."/>
            <person name="Kim W."/>
        </authorList>
    </citation>
    <scope>NUCLEOTIDE SEQUENCE [LARGE SCALE GENOMIC DNA]</scope>
    <source>
        <tissue evidence="2">Muscle</tissue>
    </source>
</reference>
<organism evidence="2 3">
    <name type="scientific">Portunus trituberculatus</name>
    <name type="common">Swimming crab</name>
    <name type="synonym">Neptunus trituberculatus</name>
    <dbReference type="NCBI Taxonomy" id="210409"/>
    <lineage>
        <taxon>Eukaryota</taxon>
        <taxon>Metazoa</taxon>
        <taxon>Ecdysozoa</taxon>
        <taxon>Arthropoda</taxon>
        <taxon>Crustacea</taxon>
        <taxon>Multicrustacea</taxon>
        <taxon>Malacostraca</taxon>
        <taxon>Eumalacostraca</taxon>
        <taxon>Eucarida</taxon>
        <taxon>Decapoda</taxon>
        <taxon>Pleocyemata</taxon>
        <taxon>Brachyura</taxon>
        <taxon>Eubrachyura</taxon>
        <taxon>Portunoidea</taxon>
        <taxon>Portunidae</taxon>
        <taxon>Portuninae</taxon>
        <taxon>Portunus</taxon>
    </lineage>
</organism>
<gene>
    <name evidence="2" type="ORF">E2C01_099447</name>
</gene>
<feature type="compositionally biased region" description="Gly residues" evidence="1">
    <location>
        <begin position="48"/>
        <end position="57"/>
    </location>
</feature>
<proteinExistence type="predicted"/>